<gene>
    <name evidence="1" type="ORF">L2E82_04257</name>
</gene>
<organism evidence="1 2">
    <name type="scientific">Cichorium intybus</name>
    <name type="common">Chicory</name>
    <dbReference type="NCBI Taxonomy" id="13427"/>
    <lineage>
        <taxon>Eukaryota</taxon>
        <taxon>Viridiplantae</taxon>
        <taxon>Streptophyta</taxon>
        <taxon>Embryophyta</taxon>
        <taxon>Tracheophyta</taxon>
        <taxon>Spermatophyta</taxon>
        <taxon>Magnoliopsida</taxon>
        <taxon>eudicotyledons</taxon>
        <taxon>Gunneridae</taxon>
        <taxon>Pentapetalae</taxon>
        <taxon>asterids</taxon>
        <taxon>campanulids</taxon>
        <taxon>Asterales</taxon>
        <taxon>Asteraceae</taxon>
        <taxon>Cichorioideae</taxon>
        <taxon>Cichorieae</taxon>
        <taxon>Cichoriinae</taxon>
        <taxon>Cichorium</taxon>
    </lineage>
</organism>
<dbReference type="Proteomes" id="UP001055811">
    <property type="component" value="Linkage Group LG01"/>
</dbReference>
<dbReference type="EMBL" id="CM042009">
    <property type="protein sequence ID" value="KAI3790868.1"/>
    <property type="molecule type" value="Genomic_DNA"/>
</dbReference>
<evidence type="ECO:0000313" key="2">
    <source>
        <dbReference type="Proteomes" id="UP001055811"/>
    </source>
</evidence>
<evidence type="ECO:0000313" key="1">
    <source>
        <dbReference type="EMBL" id="KAI3790868.1"/>
    </source>
</evidence>
<proteinExistence type="predicted"/>
<sequence length="1162" mass="136560">MSPNREWMYTMRATKNGYLHPEFGYHLSCFLDFAFDNANSIERRIIDGKEVLQIRCPCSKCNNKWYKMRELVELDIFRNGFMPNYYLWYAHGESYHMPSQQVGQCSNPTPSQHMDSEPYEPSEYDCYDQMVMESMQQNQVLQDPNPTAKTFYDMLEDANEPLWDGCKNYSKLSAATMLLNWKSECNVPDSTYNKLLPIIKEMLPDGEKLPVNFYETKKMLKLLELPKEKIHACKNHCMLFYKEYSHLDNCRVCNEHRYKNSTSKVPNLVLTYMPIGPRLQRLFYSTKTAKHMTWHADHQREPGKMIHPSDGKAWKHFDTTFPDFALETRNVRIGLCTDGFNPNNSYSTSYSCWPVFITIYNLPPWLALKDDYIKIPLLIPGRKNPGQNLDVFLQPLVEELKLLFNNGIETYDAYRRNNFQMRVVLLWTISDFPAYAMLSGWSTHGKLACPYCADQAGSFQLRFGQKPCWFDCHRKHLPKRHSFRKDGVNFRKNKRESLATPIPEPSGYQIWQKVRLLPTVYKGTPYHPDNEKPNGFGVTHNWVKRSIFWELPYWHKLLIRHNLDVMHIEKNVFENLFQTIMGTPKSKDNMKARKDIELICDRPLLNPIPKNGKLYKQDGAYTLKRKEGNNEVHKVCEWLKKLKFPDGYASNIGNCVNTEDDSFYAFKSHDCHVFMQRLLPLAIRGFVSKEVYDAVTELCMFFRVLCSKTLHIDDLNDMKDTIIQTVCKLEKIFPPSFFDSMEHLIIHLAHEAILGGPVQYRWMYLYERKLGSIKRTIRNKARIEGSIVESYLVNELANYCSLYFESTIETRHNREPRNFAPEHLSFSSIDSRLSVFVFPSRRLFAKGGTRRLMDDQELHKVHTYILLNCVEVHPYVYMFDEVAREEYSNEPNEPLQSLRDRYFADWFQKHVMMESDESTSHLKVIARRPSRHVKSHKGYFVNGYKFHTQRHNDGHITNNCGVCVRGTAYNDEESDYYGLLDEVLEVDYLGSGRCIVVVFKCTWFDNVRGVKVNKNKLVDIKPKSRLQINDPFVLASQVEQVYYTPYPAVTKDTKDWWAVIKTKPRGIYEVSKSVTEVFEDEKMEDEHFFQIDERFEYTNEVSNNERMLLVTDGEFRESDTDIIEERTQEDEEEFQEFEDTEDDEEVDLSGHCSDSDEDELDS</sequence>
<comment type="caution">
    <text evidence="1">The sequence shown here is derived from an EMBL/GenBank/DDBJ whole genome shotgun (WGS) entry which is preliminary data.</text>
</comment>
<reference evidence="1 2" key="2">
    <citation type="journal article" date="2022" name="Mol. Ecol. Resour.">
        <title>The genomes of chicory, endive, great burdock and yacon provide insights into Asteraceae paleo-polyploidization history and plant inulin production.</title>
        <authorList>
            <person name="Fan W."/>
            <person name="Wang S."/>
            <person name="Wang H."/>
            <person name="Wang A."/>
            <person name="Jiang F."/>
            <person name="Liu H."/>
            <person name="Zhao H."/>
            <person name="Xu D."/>
            <person name="Zhang Y."/>
        </authorList>
    </citation>
    <scope>NUCLEOTIDE SEQUENCE [LARGE SCALE GENOMIC DNA]</scope>
    <source>
        <strain evidence="2">cv. Punajuju</strain>
        <tissue evidence="1">Leaves</tissue>
    </source>
</reference>
<name>A0ACB9H4T9_CICIN</name>
<reference evidence="2" key="1">
    <citation type="journal article" date="2022" name="Mol. Ecol. Resour.">
        <title>The genomes of chicory, endive, great burdock and yacon provide insights into Asteraceae palaeo-polyploidization history and plant inulin production.</title>
        <authorList>
            <person name="Fan W."/>
            <person name="Wang S."/>
            <person name="Wang H."/>
            <person name="Wang A."/>
            <person name="Jiang F."/>
            <person name="Liu H."/>
            <person name="Zhao H."/>
            <person name="Xu D."/>
            <person name="Zhang Y."/>
        </authorList>
    </citation>
    <scope>NUCLEOTIDE SEQUENCE [LARGE SCALE GENOMIC DNA]</scope>
    <source>
        <strain evidence="2">cv. Punajuju</strain>
    </source>
</reference>
<protein>
    <submittedName>
        <fullName evidence="1">Uncharacterized protein</fullName>
    </submittedName>
</protein>
<accession>A0ACB9H4T9</accession>
<keyword evidence="2" id="KW-1185">Reference proteome</keyword>